<dbReference type="HAMAP" id="MF_00955">
    <property type="entry name" value="GDP_Man_dehydratase"/>
    <property type="match status" value="1"/>
</dbReference>
<dbReference type="AlphaFoldDB" id="A0A5K7YGT8"/>
<evidence type="ECO:0000313" key="10">
    <source>
        <dbReference type="Proteomes" id="UP000427906"/>
    </source>
</evidence>
<dbReference type="InterPro" id="IPR036291">
    <property type="entry name" value="NAD(P)-bd_dom_sf"/>
</dbReference>
<evidence type="ECO:0000256" key="7">
    <source>
        <dbReference type="HAMAP-Rule" id="MF_00955"/>
    </source>
</evidence>
<comment type="cofactor">
    <cofactor evidence="2 7">
        <name>NADP(+)</name>
        <dbReference type="ChEBI" id="CHEBI:58349"/>
    </cofactor>
</comment>
<evidence type="ECO:0000259" key="8">
    <source>
        <dbReference type="Pfam" id="PF16363"/>
    </source>
</evidence>
<reference evidence="9 10" key="1">
    <citation type="submission" date="2019-11" db="EMBL/GenBank/DDBJ databases">
        <title>Comparative genomics of hydrocarbon-degrading Desulfosarcina strains.</title>
        <authorList>
            <person name="Watanabe M."/>
            <person name="Kojima H."/>
            <person name="Fukui M."/>
        </authorList>
    </citation>
    <scope>NUCLEOTIDE SEQUENCE [LARGE SCALE GENOMIC DNA]</scope>
    <source>
        <strain evidence="9 10">PL12</strain>
    </source>
</reference>
<comment type="function">
    <text evidence="6 7">Catalyzes the conversion of GDP-D-mannose to GDP-4-dehydro-6-deoxy-D-mannose.</text>
</comment>
<evidence type="ECO:0000256" key="1">
    <source>
        <dbReference type="ARBA" id="ARBA00000188"/>
    </source>
</evidence>
<dbReference type="InterPro" id="IPR006368">
    <property type="entry name" value="GDP_Man_deHydtase"/>
</dbReference>
<dbReference type="FunFam" id="3.40.50.720:FF:000924">
    <property type="entry name" value="GDP-mannose 4,6 dehydratase"/>
    <property type="match status" value="1"/>
</dbReference>
<dbReference type="NCBIfam" id="TIGR01472">
    <property type="entry name" value="gmd"/>
    <property type="match status" value="1"/>
</dbReference>
<organism evidence="9 10">
    <name type="scientific">Desulfosarcina alkanivorans</name>
    <dbReference type="NCBI Taxonomy" id="571177"/>
    <lineage>
        <taxon>Bacteria</taxon>
        <taxon>Pseudomonadati</taxon>
        <taxon>Thermodesulfobacteriota</taxon>
        <taxon>Desulfobacteria</taxon>
        <taxon>Desulfobacterales</taxon>
        <taxon>Desulfosarcinaceae</taxon>
        <taxon>Desulfosarcina</taxon>
    </lineage>
</organism>
<dbReference type="KEGG" id="dalk:DSCA_09690"/>
<keyword evidence="7" id="KW-0521">NADP</keyword>
<comment type="similarity">
    <text evidence="3 7">Belongs to the NAD(P)-dependent epimerase/dehydratase family. GDP-mannose 4,6-dehydratase subfamily.</text>
</comment>
<dbReference type="PANTHER" id="PTHR43715:SF1">
    <property type="entry name" value="GDP-MANNOSE 4,6 DEHYDRATASE"/>
    <property type="match status" value="1"/>
</dbReference>
<dbReference type="GO" id="GO:0070401">
    <property type="term" value="F:NADP+ binding"/>
    <property type="evidence" value="ECO:0007669"/>
    <property type="project" value="UniProtKB-UniRule"/>
</dbReference>
<feature type="domain" description="NAD(P)-binding" evidence="8">
    <location>
        <begin position="7"/>
        <end position="337"/>
    </location>
</feature>
<dbReference type="GO" id="GO:0042351">
    <property type="term" value="P:'de novo' GDP-L-fucose biosynthetic process"/>
    <property type="evidence" value="ECO:0007669"/>
    <property type="project" value="TreeGrafter"/>
</dbReference>
<keyword evidence="10" id="KW-1185">Reference proteome</keyword>
<dbReference type="EC" id="4.2.1.47" evidence="4 7"/>
<dbReference type="SUPFAM" id="SSF51735">
    <property type="entry name" value="NAD(P)-binding Rossmann-fold domains"/>
    <property type="match status" value="1"/>
</dbReference>
<dbReference type="Gene3D" id="3.90.25.10">
    <property type="entry name" value="UDP-galactose 4-epimerase, domain 1"/>
    <property type="match status" value="1"/>
</dbReference>
<dbReference type="Proteomes" id="UP000427906">
    <property type="component" value="Chromosome"/>
</dbReference>
<evidence type="ECO:0000256" key="6">
    <source>
        <dbReference type="ARBA" id="ARBA00059383"/>
    </source>
</evidence>
<proteinExistence type="inferred from homology"/>
<evidence type="ECO:0000313" key="9">
    <source>
        <dbReference type="EMBL" id="BBO67039.1"/>
    </source>
</evidence>
<comment type="catalytic activity">
    <reaction evidence="1 7">
        <text>GDP-alpha-D-mannose = GDP-4-dehydro-alpha-D-rhamnose + H2O</text>
        <dbReference type="Rhea" id="RHEA:23820"/>
        <dbReference type="ChEBI" id="CHEBI:15377"/>
        <dbReference type="ChEBI" id="CHEBI:57527"/>
        <dbReference type="ChEBI" id="CHEBI:57964"/>
        <dbReference type="EC" id="4.2.1.47"/>
    </reaction>
</comment>
<dbReference type="Gene3D" id="3.40.50.720">
    <property type="entry name" value="NAD(P)-binding Rossmann-like Domain"/>
    <property type="match status" value="1"/>
</dbReference>
<evidence type="ECO:0000256" key="5">
    <source>
        <dbReference type="ARBA" id="ARBA00023239"/>
    </source>
</evidence>
<sequence>MKNKTALITGITGQDGAYLAELLLEKGYEVHGLKRRASSFNTDRIDHLYEDPHKKGRKMILHYGDLTDGTNLIRVLQQTQPDEVYNLAAQSHVQVSFETPEYTADVDGLGAMRLLEGIRLLGLEKKTRFYQASTSELYGKVQETPQTEKTPFYPRSPYACAKLYAYWITVNYREAYNIYACNGILFNHESPIRGETFVTRKITRALSRIFLGLQECLYIGNLNALRDWGHARDYVKMQWLMLQQERPEDFVIATGEQHSVREFIELAGKALGLAIRWEGEGIHEKGINMANGKTIVFVDPTYFRPTEVETLHGDPTKAKEKLGWEPEISFESLVQEMIQADLEESKRDELCQRAGFRVNQHNE</sequence>
<protein>
    <recommendedName>
        <fullName evidence="4 7">GDP-mannose 4,6-dehydratase</fullName>
        <ecNumber evidence="4 7">4.2.1.47</ecNumber>
    </recommendedName>
    <alternativeName>
        <fullName evidence="7">GDP-D-mannose dehydratase</fullName>
    </alternativeName>
</protein>
<dbReference type="RefSeq" id="WP_155315343.1">
    <property type="nucleotide sequence ID" value="NZ_AP021874.1"/>
</dbReference>
<dbReference type="PANTHER" id="PTHR43715">
    <property type="entry name" value="GDP-MANNOSE 4,6-DEHYDRATASE"/>
    <property type="match status" value="1"/>
</dbReference>
<dbReference type="GO" id="GO:0008446">
    <property type="term" value="F:GDP-mannose 4,6-dehydratase activity"/>
    <property type="evidence" value="ECO:0007669"/>
    <property type="project" value="UniProtKB-UniRule"/>
</dbReference>
<evidence type="ECO:0000256" key="4">
    <source>
        <dbReference type="ARBA" id="ARBA00011989"/>
    </source>
</evidence>
<gene>
    <name evidence="9" type="primary">gmd_1</name>
    <name evidence="7" type="synonym">gmd</name>
    <name evidence="9" type="ORF">DSCA_09690</name>
</gene>
<dbReference type="OrthoDB" id="9779041at2"/>
<evidence type="ECO:0000256" key="3">
    <source>
        <dbReference type="ARBA" id="ARBA00009263"/>
    </source>
</evidence>
<keyword evidence="5 7" id="KW-0456">Lyase</keyword>
<dbReference type="Pfam" id="PF16363">
    <property type="entry name" value="GDP_Man_Dehyd"/>
    <property type="match status" value="1"/>
</dbReference>
<evidence type="ECO:0000256" key="2">
    <source>
        <dbReference type="ARBA" id="ARBA00001937"/>
    </source>
</evidence>
<accession>A0A5K7YGT8</accession>
<dbReference type="EMBL" id="AP021874">
    <property type="protein sequence ID" value="BBO67039.1"/>
    <property type="molecule type" value="Genomic_DNA"/>
</dbReference>
<name>A0A5K7YGT8_9BACT</name>
<comment type="caution">
    <text evidence="7">Lacks conserved residue(s) required for the propagation of feature annotation.</text>
</comment>
<dbReference type="CDD" id="cd05260">
    <property type="entry name" value="GDP_MD_SDR_e"/>
    <property type="match status" value="1"/>
</dbReference>
<dbReference type="InterPro" id="IPR016040">
    <property type="entry name" value="NAD(P)-bd_dom"/>
</dbReference>